<gene>
    <name evidence="6" type="ORF">SLS60_000359</name>
</gene>
<proteinExistence type="inferred from homology"/>
<dbReference type="InterPro" id="IPR008949">
    <property type="entry name" value="Isoprenoid_synthase_dom_sf"/>
</dbReference>
<dbReference type="Proteomes" id="UP001521785">
    <property type="component" value="Unassembled WGS sequence"/>
</dbReference>
<comment type="cofactor">
    <cofactor evidence="1 4">
        <name>Mg(2+)</name>
        <dbReference type="ChEBI" id="CHEBI:18420"/>
    </cofactor>
</comment>
<evidence type="ECO:0000256" key="4">
    <source>
        <dbReference type="RuleBase" id="RU366034"/>
    </source>
</evidence>
<dbReference type="PANTHER" id="PTHR35201">
    <property type="entry name" value="TERPENE SYNTHASE"/>
    <property type="match status" value="1"/>
</dbReference>
<dbReference type="Gene3D" id="1.10.600.10">
    <property type="entry name" value="Farnesyl Diphosphate Synthase"/>
    <property type="match status" value="2"/>
</dbReference>
<reference evidence="6 7" key="1">
    <citation type="submission" date="2024-02" db="EMBL/GenBank/DDBJ databases">
        <title>De novo assembly and annotation of 12 fungi associated with fruit tree decline syndrome in Ontario, Canada.</title>
        <authorList>
            <person name="Sulman M."/>
            <person name="Ellouze W."/>
            <person name="Ilyukhin E."/>
        </authorList>
    </citation>
    <scope>NUCLEOTIDE SEQUENCE [LARGE SCALE GENOMIC DNA]</scope>
    <source>
        <strain evidence="6 7">M42-189</strain>
    </source>
</reference>
<comment type="similarity">
    <text evidence="2 4">Belongs to the terpene synthase family.</text>
</comment>
<evidence type="ECO:0000256" key="1">
    <source>
        <dbReference type="ARBA" id="ARBA00001946"/>
    </source>
</evidence>
<keyword evidence="4" id="KW-0456">Lyase</keyword>
<comment type="caution">
    <text evidence="6">The sequence shown here is derived from an EMBL/GenBank/DDBJ whole genome shotgun (WGS) entry which is preliminary data.</text>
</comment>
<organism evidence="6 7">
    <name type="scientific">Paraconiothyrium brasiliense</name>
    <dbReference type="NCBI Taxonomy" id="300254"/>
    <lineage>
        <taxon>Eukaryota</taxon>
        <taxon>Fungi</taxon>
        <taxon>Dikarya</taxon>
        <taxon>Ascomycota</taxon>
        <taxon>Pezizomycotina</taxon>
        <taxon>Dothideomycetes</taxon>
        <taxon>Pleosporomycetidae</taxon>
        <taxon>Pleosporales</taxon>
        <taxon>Massarineae</taxon>
        <taxon>Didymosphaeriaceae</taxon>
        <taxon>Paraconiothyrium</taxon>
    </lineage>
</organism>
<evidence type="ECO:0000256" key="3">
    <source>
        <dbReference type="ARBA" id="ARBA00022842"/>
    </source>
</evidence>
<feature type="region of interest" description="Disordered" evidence="5">
    <location>
        <begin position="1"/>
        <end position="47"/>
    </location>
</feature>
<keyword evidence="4" id="KW-0479">Metal-binding</keyword>
<protein>
    <recommendedName>
        <fullName evidence="4">Terpene synthase</fullName>
        <ecNumber evidence="4">4.2.3.-</ecNumber>
    </recommendedName>
</protein>
<dbReference type="EMBL" id="JAKJXO020000001">
    <property type="protein sequence ID" value="KAL1612136.1"/>
    <property type="molecule type" value="Genomic_DNA"/>
</dbReference>
<accession>A0ABR3S611</accession>
<name>A0ABR3S611_9PLEO</name>
<sequence>MTENRTFNKGDLMSPNKGFPISSIPTPPESEAASIHEPEEHNAEEQSSFVRVPDCFGSIMAPKPVVNPNYFSAKAKGDRWIARHMGFDKKTAAKNAQADLCYLASIWSATAPEDRLVMMLDWNNWVGALCSLPYISRRLTTPQVFFFDDEMQQRWIDQHKRYFEQLVVQVDLEARGASLTCDVDAYFDLRRGTIGVYPAITLAEWAGNIKVPQKAYDHPSLQKCMQVAADLVILVNDVLSYRKDLDLGVDFNLITLLMNKDCATVQQAMDKIGDMIEDCYRQWFLALADLPSYGEDVDREVMNFVEVCRAMAHGNLYWSFQTGRFLGNEGHDVHETGLMELPPTFESENDAEPMATPVPFHPQSTDQSCANVKYSEGDEDYFVR</sequence>
<dbReference type="InterPro" id="IPR034686">
    <property type="entry name" value="Terpene_cyclase-like_2"/>
</dbReference>
<dbReference type="EC" id="4.2.3.-" evidence="4"/>
<keyword evidence="3 4" id="KW-0460">Magnesium</keyword>
<feature type="compositionally biased region" description="Low complexity" evidence="5">
    <location>
        <begin position="20"/>
        <end position="33"/>
    </location>
</feature>
<feature type="compositionally biased region" description="Basic and acidic residues" evidence="5">
    <location>
        <begin position="34"/>
        <end position="44"/>
    </location>
</feature>
<evidence type="ECO:0000256" key="5">
    <source>
        <dbReference type="SAM" id="MobiDB-lite"/>
    </source>
</evidence>
<dbReference type="PANTHER" id="PTHR35201:SF4">
    <property type="entry name" value="BETA-PINACENE SYNTHASE-RELATED"/>
    <property type="match status" value="1"/>
</dbReference>
<keyword evidence="7" id="KW-1185">Reference proteome</keyword>
<evidence type="ECO:0000313" key="6">
    <source>
        <dbReference type="EMBL" id="KAL1612136.1"/>
    </source>
</evidence>
<dbReference type="SUPFAM" id="SSF48576">
    <property type="entry name" value="Terpenoid synthases"/>
    <property type="match status" value="1"/>
</dbReference>
<evidence type="ECO:0000256" key="2">
    <source>
        <dbReference type="ARBA" id="ARBA00006333"/>
    </source>
</evidence>
<evidence type="ECO:0000313" key="7">
    <source>
        <dbReference type="Proteomes" id="UP001521785"/>
    </source>
</evidence>
<dbReference type="Pfam" id="PF19086">
    <property type="entry name" value="Terpene_syn_C_2"/>
    <property type="match status" value="1"/>
</dbReference>